<accession>A0AAW3F111</accession>
<sequence>MQSAAMAGTSATLTVTGRISPPSCSISLENNGRLDFGSTSFNSLNIDGTQLAPKTVALNIVCEAPTRVGLAVVDSRSASKIAQADVASSRWASALGDDWIFGLGTTGPNDQVRIGGMMIGFQDGTVRLDEANAKVMASTNRSSWSSDAKSQYLSPKSTTSWSRSGADTPLAAKLVNGTLVVTPTIARTVSLPSADTIELDGSVTLDLVYL</sequence>
<dbReference type="RefSeq" id="WP_036056727.1">
    <property type="nucleotide sequence ID" value="NZ_CADEZP010000001.1"/>
</dbReference>
<name>A0AAW3F111_BURGA</name>
<protein>
    <submittedName>
        <fullName evidence="1">Fimbrial family protein</fullName>
    </submittedName>
</protein>
<gene>
    <name evidence="1" type="ORF">DM48_3041</name>
</gene>
<dbReference type="KEGG" id="bgo:BM43_4733"/>
<dbReference type="AlphaFoldDB" id="A0AAW3F111"/>
<evidence type="ECO:0000313" key="1">
    <source>
        <dbReference type="EMBL" id="KGC14503.1"/>
    </source>
</evidence>
<dbReference type="Proteomes" id="UP000029590">
    <property type="component" value="Unassembled WGS sequence"/>
</dbReference>
<dbReference type="InterPro" id="IPR010546">
    <property type="entry name" value="DUF1120"/>
</dbReference>
<proteinExistence type="predicted"/>
<dbReference type="EMBL" id="JPGG01000016">
    <property type="protein sequence ID" value="KGC14503.1"/>
    <property type="molecule type" value="Genomic_DNA"/>
</dbReference>
<evidence type="ECO:0000313" key="2">
    <source>
        <dbReference type="Proteomes" id="UP000029590"/>
    </source>
</evidence>
<comment type="caution">
    <text evidence="1">The sequence shown here is derived from an EMBL/GenBank/DDBJ whole genome shotgun (WGS) entry which is preliminary data.</text>
</comment>
<reference evidence="1 2" key="1">
    <citation type="submission" date="2014-04" db="EMBL/GenBank/DDBJ databases">
        <authorList>
            <person name="Bishop-Lilly K.A."/>
            <person name="Broomall S.M."/>
            <person name="Chain P.S."/>
            <person name="Chertkov O."/>
            <person name="Coyne S.R."/>
            <person name="Daligault H.E."/>
            <person name="Davenport K.W."/>
            <person name="Erkkila T."/>
            <person name="Frey K.G."/>
            <person name="Gibbons H.S."/>
            <person name="Gu W."/>
            <person name="Jaissle J."/>
            <person name="Johnson S.L."/>
            <person name="Koroleva G.I."/>
            <person name="Ladner J.T."/>
            <person name="Lo C.-C."/>
            <person name="Minogue T.D."/>
            <person name="Munk C."/>
            <person name="Palacios G.F."/>
            <person name="Redden C.L."/>
            <person name="Rosenzweig C.N."/>
            <person name="Scholz M.B."/>
            <person name="Teshima H."/>
            <person name="Xu Y."/>
        </authorList>
    </citation>
    <scope>NUCLEOTIDE SEQUENCE [LARGE SCALE GENOMIC DNA]</scope>
    <source>
        <strain evidence="2">gladioli</strain>
    </source>
</reference>
<dbReference type="Pfam" id="PF06551">
    <property type="entry name" value="DUF1120"/>
    <property type="match status" value="1"/>
</dbReference>
<organism evidence="1 2">
    <name type="scientific">Burkholderia gladioli</name>
    <name type="common">Pseudomonas marginata</name>
    <name type="synonym">Phytomonas marginata</name>
    <dbReference type="NCBI Taxonomy" id="28095"/>
    <lineage>
        <taxon>Bacteria</taxon>
        <taxon>Pseudomonadati</taxon>
        <taxon>Pseudomonadota</taxon>
        <taxon>Betaproteobacteria</taxon>
        <taxon>Burkholderiales</taxon>
        <taxon>Burkholderiaceae</taxon>
        <taxon>Burkholderia</taxon>
    </lineage>
</organism>